<keyword evidence="17" id="KW-1185">Reference proteome</keyword>
<dbReference type="PIRSF" id="PIRSF000127">
    <property type="entry name" value="Xanthine_DH"/>
    <property type="match status" value="1"/>
</dbReference>
<dbReference type="GeneTree" id="ENSGT00950000183114"/>
<dbReference type="InterPro" id="IPR036318">
    <property type="entry name" value="FAD-bd_PCMH-like_sf"/>
</dbReference>
<dbReference type="Proteomes" id="UP000001646">
    <property type="component" value="Chromosome 1"/>
</dbReference>
<dbReference type="FunFam" id="3.30.365.10:FF:000001">
    <property type="entry name" value="Xanthine dehydrogenase oxidase"/>
    <property type="match status" value="1"/>
</dbReference>
<dbReference type="PROSITE" id="PS00197">
    <property type="entry name" value="2FE2S_FER_1"/>
    <property type="match status" value="1"/>
</dbReference>
<keyword evidence="8" id="KW-0560">Oxidoreductase</keyword>
<feature type="binding site" evidence="14">
    <location>
        <position position="19"/>
    </location>
    <ligand>
        <name>[2Fe-2S] cluster</name>
        <dbReference type="ChEBI" id="CHEBI:190135"/>
        <label>1</label>
    </ligand>
</feature>
<feature type="binding site" evidence="13">
    <location>
        <position position="287"/>
    </location>
    <ligand>
        <name>FAD</name>
        <dbReference type="ChEBI" id="CHEBI:57692"/>
    </ligand>
</feature>
<dbReference type="Pfam" id="PF01315">
    <property type="entry name" value="Ald_Xan_dh_C"/>
    <property type="match status" value="1"/>
</dbReference>
<dbReference type="InterPro" id="IPR046867">
    <property type="entry name" value="AldOxase/xan_DH_MoCoBD2"/>
</dbReference>
<dbReference type="SUPFAM" id="SSF47741">
    <property type="entry name" value="CO dehydrogenase ISP C-domain like"/>
    <property type="match status" value="1"/>
</dbReference>
<keyword evidence="6 14" id="KW-0479">Metal-binding</keyword>
<dbReference type="SUPFAM" id="SSF56176">
    <property type="entry name" value="FAD-binding/transporter-associated domain-like"/>
    <property type="match status" value="1"/>
</dbReference>
<feature type="domain" description="FAD-binding PCMH-type" evidence="15">
    <location>
        <begin position="167"/>
        <end position="341"/>
    </location>
</feature>
<evidence type="ECO:0000256" key="2">
    <source>
        <dbReference type="ARBA" id="ARBA00006849"/>
    </source>
</evidence>
<dbReference type="InterPro" id="IPR000674">
    <property type="entry name" value="Ald_Oxase/Xan_DH_a/b"/>
</dbReference>
<feature type="binding site" evidence="13">
    <location>
        <position position="349"/>
    </location>
    <ligand>
        <name>FAD</name>
        <dbReference type="ChEBI" id="CHEBI:57692"/>
    </ligand>
</feature>
<comment type="cofactor">
    <cofactor evidence="14">
        <name>Mo-molybdopterin</name>
        <dbReference type="ChEBI" id="CHEBI:71302"/>
    </cofactor>
    <text evidence="14">Binds 1 Mo-molybdopterin (Mo-MPT) cofactor per subunit.</text>
</comment>
<comment type="cofactor">
    <cofactor evidence="14">
        <name>[2Fe-2S] cluster</name>
        <dbReference type="ChEBI" id="CHEBI:190135"/>
    </cofactor>
    <text evidence="14">Binds 2 [2Fe-2S] clusters.</text>
</comment>
<feature type="binding site" evidence="14">
    <location>
        <position position="14"/>
    </location>
    <ligand>
        <name>[2Fe-2S] cluster</name>
        <dbReference type="ChEBI" id="CHEBI:190135"/>
        <label>1</label>
    </ligand>
</feature>
<feature type="binding site" evidence="14">
    <location>
        <position position="87"/>
    </location>
    <ligand>
        <name>[2Fe-2S] cluster</name>
        <dbReference type="ChEBI" id="CHEBI:190135"/>
        <label>2</label>
    </ligand>
</feature>
<reference evidence="16" key="2">
    <citation type="submission" date="2025-08" db="UniProtKB">
        <authorList>
            <consortium name="Ensembl"/>
        </authorList>
    </citation>
    <scope>IDENTIFICATION</scope>
</reference>
<evidence type="ECO:0000256" key="1">
    <source>
        <dbReference type="ARBA" id="ARBA00001974"/>
    </source>
</evidence>
<dbReference type="Pfam" id="PF03450">
    <property type="entry name" value="CO_deh_flav_C"/>
    <property type="match status" value="1"/>
</dbReference>
<dbReference type="PROSITE" id="PS51387">
    <property type="entry name" value="FAD_PCMH"/>
    <property type="match status" value="1"/>
</dbReference>
<comment type="similarity">
    <text evidence="2">Belongs to the xanthine dehydrogenase family.</text>
</comment>
<evidence type="ECO:0000256" key="14">
    <source>
        <dbReference type="PIRSR" id="PIRSR000127-3"/>
    </source>
</evidence>
<keyword evidence="4" id="KW-0285">Flavoprotein</keyword>
<reference evidence="16" key="3">
    <citation type="submission" date="2025-09" db="UniProtKB">
        <authorList>
            <consortium name="Ensembl"/>
        </authorList>
    </citation>
    <scope>IDENTIFICATION</scope>
</reference>
<dbReference type="GO" id="GO:0071949">
    <property type="term" value="F:FAD binding"/>
    <property type="evidence" value="ECO:0007669"/>
    <property type="project" value="InterPro"/>
</dbReference>
<accession>A0A803TUC7</accession>
<dbReference type="Gene3D" id="3.30.465.10">
    <property type="match status" value="1"/>
</dbReference>
<evidence type="ECO:0000313" key="17">
    <source>
        <dbReference type="Proteomes" id="UP000001646"/>
    </source>
</evidence>
<dbReference type="InterPro" id="IPR036856">
    <property type="entry name" value="Ald_Oxase/Xan_DH_a/b_sf"/>
</dbReference>
<name>A0A803TUC7_ANOCA</name>
<evidence type="ECO:0000256" key="4">
    <source>
        <dbReference type="ARBA" id="ARBA00022630"/>
    </source>
</evidence>
<keyword evidence="10 14" id="KW-0411">Iron-sulfur</keyword>
<comment type="cofactor">
    <cofactor evidence="1 13">
        <name>FAD</name>
        <dbReference type="ChEBI" id="CHEBI:57692"/>
    </cofactor>
</comment>
<dbReference type="InterPro" id="IPR036683">
    <property type="entry name" value="CO_DH_flav_C_dom_sf"/>
</dbReference>
<feature type="binding site" evidence="13">
    <location>
        <position position="897"/>
    </location>
    <ligand>
        <name>substrate</name>
    </ligand>
</feature>
<dbReference type="FunFam" id="3.30.43.10:FF:000001">
    <property type="entry name" value="Xanthine dehydrogenase/oxidase"/>
    <property type="match status" value="1"/>
</dbReference>
<dbReference type="Pfam" id="PF02738">
    <property type="entry name" value="MoCoBD_1"/>
    <property type="match status" value="1"/>
</dbReference>
<dbReference type="InterPro" id="IPR016208">
    <property type="entry name" value="Ald_Oxase/xanthine_DH-like"/>
</dbReference>
<evidence type="ECO:0000256" key="3">
    <source>
        <dbReference type="ARBA" id="ARBA00022505"/>
    </source>
</evidence>
<feature type="binding site" evidence="13">
    <location>
        <begin position="195"/>
        <end position="202"/>
    </location>
    <ligand>
        <name>FAD</name>
        <dbReference type="ChEBI" id="CHEBI:57692"/>
    </ligand>
</feature>
<dbReference type="SUPFAM" id="SSF54292">
    <property type="entry name" value="2Fe-2S ferredoxin-like"/>
    <property type="match status" value="1"/>
</dbReference>
<keyword evidence="3 14" id="KW-0500">Molybdenum</keyword>
<evidence type="ECO:0000256" key="13">
    <source>
        <dbReference type="PIRSR" id="PIRSR000127-2"/>
    </source>
</evidence>
<comment type="cofactor">
    <cofactor evidence="11">
        <name>[2Fe-2S] cluster</name>
        <dbReference type="ChEBI" id="CHEBI:190135"/>
    </cofactor>
</comment>
<dbReference type="FunFam" id="3.30.465.10:FF:000004">
    <property type="entry name" value="Xanthine dehydrogenase/oxidase"/>
    <property type="match status" value="1"/>
</dbReference>
<dbReference type="InterPro" id="IPR001041">
    <property type="entry name" value="2Fe-2S_ferredoxin-type"/>
</dbReference>
<keyword evidence="9 14" id="KW-0408">Iron</keyword>
<dbReference type="PANTHER" id="PTHR45444">
    <property type="entry name" value="XANTHINE DEHYDROGENASE"/>
    <property type="match status" value="1"/>
</dbReference>
<feature type="binding site" evidence="14">
    <location>
        <position position="654"/>
    </location>
    <ligand>
        <name>Mo-molybdopterin</name>
        <dbReference type="ChEBI" id="CHEBI:71302"/>
    </ligand>
    <ligandPart>
        <name>Mo</name>
        <dbReference type="ChEBI" id="CHEBI:28685"/>
    </ligandPart>
</feature>
<evidence type="ECO:0000256" key="5">
    <source>
        <dbReference type="ARBA" id="ARBA00022714"/>
    </source>
</evidence>
<proteinExistence type="inferred from homology"/>
<dbReference type="Gene3D" id="3.90.1170.50">
    <property type="entry name" value="Aldehyde oxidase/xanthine dehydrogenase, a/b hammerhead"/>
    <property type="match status" value="1"/>
</dbReference>
<dbReference type="GO" id="GO:0051537">
    <property type="term" value="F:2 iron, 2 sulfur cluster binding"/>
    <property type="evidence" value="ECO:0007669"/>
    <property type="project" value="UniProtKB-KW"/>
</dbReference>
<evidence type="ECO:0000256" key="9">
    <source>
        <dbReference type="ARBA" id="ARBA00023004"/>
    </source>
</evidence>
<dbReference type="Ensembl" id="ENSACAT00000038490.1">
    <property type="protein sequence ID" value="ENSACAP00000038817.1"/>
    <property type="gene ID" value="ENSACAG00000040912.1"/>
</dbReference>
<evidence type="ECO:0000256" key="11">
    <source>
        <dbReference type="ARBA" id="ARBA00034078"/>
    </source>
</evidence>
<dbReference type="InterPro" id="IPR006058">
    <property type="entry name" value="2Fe2S_fd_BS"/>
</dbReference>
<dbReference type="InterPro" id="IPR016166">
    <property type="entry name" value="FAD-bd_PCMH"/>
</dbReference>
<dbReference type="Pfam" id="PF20256">
    <property type="entry name" value="MoCoBD_2"/>
    <property type="match status" value="1"/>
</dbReference>
<dbReference type="Gene3D" id="3.30.390.50">
    <property type="entry name" value="CO dehydrogenase flavoprotein, C-terminal domain"/>
    <property type="match status" value="1"/>
</dbReference>
<feature type="binding site" evidence="13">
    <location>
        <position position="801"/>
    </location>
    <ligand>
        <name>substrate</name>
    </ligand>
</feature>
<dbReference type="InterPro" id="IPR012675">
    <property type="entry name" value="Beta-grasp_dom_sf"/>
</dbReference>
<dbReference type="InterPro" id="IPR016167">
    <property type="entry name" value="FAD-bd_PCMH_sub1"/>
</dbReference>
<evidence type="ECO:0000256" key="6">
    <source>
        <dbReference type="ARBA" id="ARBA00022723"/>
    </source>
</evidence>
<dbReference type="SMART" id="SM01092">
    <property type="entry name" value="CO_deh_flav_C"/>
    <property type="match status" value="1"/>
</dbReference>
<dbReference type="GO" id="GO:0005506">
    <property type="term" value="F:iron ion binding"/>
    <property type="evidence" value="ECO:0007669"/>
    <property type="project" value="InterPro"/>
</dbReference>
<dbReference type="InterPro" id="IPR036884">
    <property type="entry name" value="2Fe-2S-bd_dom_sf"/>
</dbReference>
<dbReference type="SUPFAM" id="SSF56003">
    <property type="entry name" value="Molybdenum cofactor-binding domain"/>
    <property type="match status" value="1"/>
</dbReference>
<sequence>MWCQVRLTGTKYGCGIGGCGACTVMISTYNADSKKIRHYPANSCLLPLCSLYGAAVTTVEGVGTTTTKLHPIQQRLAKCHGSQCGFCTPGMVMSMYSLLRNHPEPSMEQIAAALDGKPAFSPSLFGSCLSSLCKPEEFHPRDPTQDYIFPPELIRMAEENKGRTLVFHGERTTWISPVSLEELLDLKATYPDAPLVVGNTSIGEQVKPWVEVIQTFRWGEATSIVIGAATHLAQLRDILLSLVPELPAEKTKIYRTLLKQLRTLAGEQIRSLASLGGHIVSRGSVWDLNPVLAAGNAVLNLASIDGTRQIPLNDEFLTKVPEADLSPMEVIVSVFIPFSQDDEFISAFRQAERRKNAWSVTNSAMKVLFQPGTDVIEDLAIFYGGISGTTVSAKNSCLKLIGRYDREGMVVRLGNCIDVRKYYIGSFIYTRVYLNVYKMMIHCKRTITGKGLDVNPHQPPQDPVGRPIMHESGIKHTTGEAVYVDDIAPADGQLYMAVVTSTRAHAKILSIDVSKALEEPGVVAVVSAHDIPGENGDEHEKVLAEDEVHLHLGLLYHHILHTINGHSNLLFYVLLELNNEFLNLLQEAIEHNSFLTKEKKIEKGNVEEAFQTVDEILEGEIHVGGQEHFYLETNSVFVIPRKEDGEMDIYVSTQDATVVQELVASALNVPANRITCHTRRVGGAFGGKSTKPKFFATAAAVAAHKTGCPVRFILERDDDMLITGGRHPLWGKYKVGFMNDGTIKAVDLEFYINGGCTLDESENVLNYVLLKCPNAYDIQNFRCRGRACKTKLPSNTSFRGFGFPQAGLSAETWIVAVAEQLGLPHDQVREMNMYKTVTQTPYKEEIDPRNLVVCWEECLEKSNYYRRRQAAEEFNKQNYWKKKGIAIIPMKYAAGFTKKPSNQAFALVHIYLDGSVLVSHGGSEMGQGLYTKMLQVASHELKIPLSYIHNYERTTATIPNAFKTAASIGTEVNGKAVQNACQILWKRLEPIMEENPDGKWEDWIKEAYEESISLTATGYFEGYPTYMDWEKGEGHPLAYYIFATACSEVEIDCLTGDHKNIRTDIVIDAGFSINPAIDIGQIEGGFIQGLGLYTMEEIKFSPEGQQYTLGPDTYKIPAVCDVPEHFRIYLLPNSRNPVAIYSSKSMAEAGVFLGSSVFFAIRDAVAAARKERGLNCNFTLDSPLNIERIRMACADQFTEMVKTFP</sequence>
<dbReference type="SUPFAM" id="SSF54665">
    <property type="entry name" value="CO dehydrogenase molybdoprotein N-domain-like"/>
    <property type="match status" value="1"/>
</dbReference>
<dbReference type="InterPro" id="IPR037165">
    <property type="entry name" value="AldOxase/xan_DH_Mopterin-bd_sf"/>
</dbReference>
<dbReference type="InterPro" id="IPR036010">
    <property type="entry name" value="2Fe-2S_ferredoxin-like_sf"/>
</dbReference>
<organism evidence="16 17">
    <name type="scientific">Anolis carolinensis</name>
    <name type="common">Green anole</name>
    <name type="synonym">American chameleon</name>
    <dbReference type="NCBI Taxonomy" id="28377"/>
    <lineage>
        <taxon>Eukaryota</taxon>
        <taxon>Metazoa</taxon>
        <taxon>Chordata</taxon>
        <taxon>Craniata</taxon>
        <taxon>Vertebrata</taxon>
        <taxon>Euteleostomi</taxon>
        <taxon>Lepidosauria</taxon>
        <taxon>Squamata</taxon>
        <taxon>Bifurcata</taxon>
        <taxon>Unidentata</taxon>
        <taxon>Episquamata</taxon>
        <taxon>Toxicofera</taxon>
        <taxon>Iguania</taxon>
        <taxon>Dactyloidae</taxon>
        <taxon>Anolis</taxon>
    </lineage>
</organism>
<dbReference type="Pfam" id="PF01799">
    <property type="entry name" value="Fer2_2"/>
    <property type="match status" value="1"/>
</dbReference>
<dbReference type="Gene3D" id="3.30.365.10">
    <property type="entry name" value="Aldehyde oxidase/xanthine dehydrogenase, molybdopterin binding domain"/>
    <property type="match status" value="4"/>
</dbReference>
<dbReference type="Pfam" id="PF00111">
    <property type="entry name" value="Fer2"/>
    <property type="match status" value="1"/>
</dbReference>
<feature type="binding site" evidence="14">
    <location>
        <position position="22"/>
    </location>
    <ligand>
        <name>[2Fe-2S] cluster</name>
        <dbReference type="ChEBI" id="CHEBI:190135"/>
        <label>1</label>
    </ligand>
</feature>
<feature type="binding site" evidence="14">
    <location>
        <position position="44"/>
    </location>
    <ligand>
        <name>[2Fe-2S] cluster</name>
        <dbReference type="ChEBI" id="CHEBI:190135"/>
        <label>1</label>
    </ligand>
</feature>
<keyword evidence="5 14" id="KW-0001">2Fe-2S</keyword>
<dbReference type="PANTHER" id="PTHR45444:SF3">
    <property type="entry name" value="XANTHINE DEHYDROGENASE"/>
    <property type="match status" value="1"/>
</dbReference>
<feature type="binding site" evidence="14">
    <location>
        <position position="799"/>
    </location>
    <ligand>
        <name>Mo-molybdopterin</name>
        <dbReference type="ChEBI" id="CHEBI:71302"/>
    </ligand>
    <ligandPart>
        <name>Mo</name>
        <dbReference type="ChEBI" id="CHEBI:28685"/>
    </ligandPart>
</feature>
<dbReference type="FunFam" id="3.30.365.10:FF:000003">
    <property type="entry name" value="Aldehyde oxidase 1"/>
    <property type="match status" value="1"/>
</dbReference>
<dbReference type="SUPFAM" id="SSF55447">
    <property type="entry name" value="CO dehydrogenase flavoprotein C-terminal domain-like"/>
    <property type="match status" value="1"/>
</dbReference>
<evidence type="ECO:0000256" key="8">
    <source>
        <dbReference type="ARBA" id="ARBA00023002"/>
    </source>
</evidence>
<dbReference type="Pfam" id="PF00941">
    <property type="entry name" value="FAD_binding_5"/>
    <property type="match status" value="1"/>
</dbReference>
<dbReference type="InterPro" id="IPR002346">
    <property type="entry name" value="Mopterin_DH_FAD-bd"/>
</dbReference>
<dbReference type="InterPro" id="IPR008274">
    <property type="entry name" value="AldOxase/xan_DH_MoCoBD1"/>
</dbReference>
<dbReference type="Gene3D" id="3.30.43.10">
    <property type="entry name" value="Uridine Diphospho-n-acetylenolpyruvylglucosamine Reductase, domain 2"/>
    <property type="match status" value="1"/>
</dbReference>
<dbReference type="InterPro" id="IPR002888">
    <property type="entry name" value="2Fe-2S-bd"/>
</dbReference>
<feature type="binding site" evidence="14">
    <location>
        <position position="966"/>
    </location>
    <ligand>
        <name>Mo-molybdopterin</name>
        <dbReference type="ChEBI" id="CHEBI:71302"/>
    </ligand>
    <ligandPart>
        <name>Mo</name>
        <dbReference type="ChEBI" id="CHEBI:28685"/>
    </ligandPart>
</feature>
<protein>
    <recommendedName>
        <fullName evidence="15">FAD-binding PCMH-type domain-containing protein</fullName>
    </recommendedName>
</protein>
<dbReference type="InterPro" id="IPR005107">
    <property type="entry name" value="CO_DH_flav_C"/>
</dbReference>
<feature type="binding site" evidence="14">
    <location>
        <position position="84"/>
    </location>
    <ligand>
        <name>[2Fe-2S] cluster</name>
        <dbReference type="ChEBI" id="CHEBI:190135"/>
        <label>2</label>
    </ligand>
</feature>
<reference evidence="16 17" key="1">
    <citation type="submission" date="2009-12" db="EMBL/GenBank/DDBJ databases">
        <title>The Genome Sequence of Anolis carolinensis (Green Anole Lizard).</title>
        <authorList>
            <consortium name="The Genome Sequencing Platform"/>
            <person name="Di Palma F."/>
            <person name="Alfoldi J."/>
            <person name="Heiman D."/>
            <person name="Young S."/>
            <person name="Grabherr M."/>
            <person name="Johnson J."/>
            <person name="Lander E.S."/>
            <person name="Lindblad-Toh K."/>
        </authorList>
    </citation>
    <scope>NUCLEOTIDE SEQUENCE [LARGE SCALE GENOMIC DNA]</scope>
    <source>
        <strain evidence="16 17">JBL SC #1</strain>
    </source>
</reference>
<dbReference type="InterPro" id="IPR016169">
    <property type="entry name" value="FAD-bd_PCMH_sub2"/>
</dbReference>
<dbReference type="SMART" id="SM01008">
    <property type="entry name" value="Ald_Xan_dh_C"/>
    <property type="match status" value="1"/>
</dbReference>
<evidence type="ECO:0000256" key="10">
    <source>
        <dbReference type="ARBA" id="ARBA00023014"/>
    </source>
</evidence>
<evidence type="ECO:0000256" key="12">
    <source>
        <dbReference type="PIRSR" id="PIRSR000127-1"/>
    </source>
</evidence>
<dbReference type="Gene3D" id="3.10.20.30">
    <property type="match status" value="1"/>
</dbReference>
<feature type="binding site" evidence="14">
    <location>
        <position position="685"/>
    </location>
    <ligand>
        <name>Mo-molybdopterin</name>
        <dbReference type="ChEBI" id="CHEBI:71302"/>
    </ligand>
    <ligandPart>
        <name>Mo</name>
        <dbReference type="ChEBI" id="CHEBI:28685"/>
    </ligandPart>
</feature>
<dbReference type="AlphaFoldDB" id="A0A803TUC7"/>
<keyword evidence="7 13" id="KW-0274">FAD</keyword>
<feature type="active site" description="Proton acceptor" evidence="12">
    <location>
        <position position="1148"/>
    </location>
</feature>
<dbReference type="GO" id="GO:0016491">
    <property type="term" value="F:oxidoreductase activity"/>
    <property type="evidence" value="ECO:0007669"/>
    <property type="project" value="UniProtKB-KW"/>
</dbReference>
<evidence type="ECO:0000256" key="7">
    <source>
        <dbReference type="ARBA" id="ARBA00022827"/>
    </source>
</evidence>
<dbReference type="FunFam" id="3.30.365.10:FF:000004">
    <property type="entry name" value="Xanthine dehydrogenase oxidase"/>
    <property type="match status" value="1"/>
</dbReference>
<dbReference type="Gene3D" id="1.10.150.120">
    <property type="entry name" value="[2Fe-2S]-binding domain"/>
    <property type="match status" value="1"/>
</dbReference>
<evidence type="ECO:0000313" key="16">
    <source>
        <dbReference type="Ensembl" id="ENSACAP00000038817.1"/>
    </source>
</evidence>
<evidence type="ECO:0000259" key="15">
    <source>
        <dbReference type="PROSITE" id="PS51387"/>
    </source>
</evidence>